<reference evidence="1" key="1">
    <citation type="submission" date="2019-08" db="EMBL/GenBank/DDBJ databases">
        <authorList>
            <person name="Kucharzyk K."/>
            <person name="Murdoch R.W."/>
            <person name="Higgins S."/>
            <person name="Loffler F."/>
        </authorList>
    </citation>
    <scope>NUCLEOTIDE SEQUENCE</scope>
</reference>
<evidence type="ECO:0000313" key="1">
    <source>
        <dbReference type="EMBL" id="MPN11005.1"/>
    </source>
</evidence>
<comment type="caution">
    <text evidence="1">The sequence shown here is derived from an EMBL/GenBank/DDBJ whole genome shotgun (WGS) entry which is preliminary data.</text>
</comment>
<accession>A0A645F9E5</accession>
<name>A0A645F9E5_9ZZZZ</name>
<dbReference type="AlphaFoldDB" id="A0A645F9E5"/>
<dbReference type="EMBL" id="VSSQ01057199">
    <property type="protein sequence ID" value="MPN11005.1"/>
    <property type="molecule type" value="Genomic_DNA"/>
</dbReference>
<proteinExistence type="predicted"/>
<protein>
    <submittedName>
        <fullName evidence="1">Uncharacterized protein</fullName>
    </submittedName>
</protein>
<sequence>MLAIFCLFILLLFAGLTQVGYRIQETTGYDMKSRINQEWADFQDKVRELLAAIRAAGENF</sequence>
<gene>
    <name evidence="1" type="ORF">SDC9_158303</name>
</gene>
<organism evidence="1">
    <name type="scientific">bioreactor metagenome</name>
    <dbReference type="NCBI Taxonomy" id="1076179"/>
    <lineage>
        <taxon>unclassified sequences</taxon>
        <taxon>metagenomes</taxon>
        <taxon>ecological metagenomes</taxon>
    </lineage>
</organism>